<feature type="domain" description="Glycosyl hydrolase family 32 N-terminal" evidence="6">
    <location>
        <begin position="29"/>
        <end position="330"/>
    </location>
</feature>
<evidence type="ECO:0000313" key="9">
    <source>
        <dbReference type="Proteomes" id="UP000581425"/>
    </source>
</evidence>
<dbReference type="Pfam" id="PF00251">
    <property type="entry name" value="Glyco_hydro_32N"/>
    <property type="match status" value="1"/>
</dbReference>
<dbReference type="NCBIfam" id="TIGR01322">
    <property type="entry name" value="scrB_fam"/>
    <property type="match status" value="1"/>
</dbReference>
<comment type="catalytic activity">
    <reaction evidence="4">
        <text>Hydrolysis of terminal non-reducing beta-D-fructofuranoside residues in beta-D-fructofuranosides.</text>
        <dbReference type="EC" id="3.2.1.26"/>
    </reaction>
</comment>
<dbReference type="PANTHER" id="PTHR43101:SF1">
    <property type="entry name" value="BETA-FRUCTOSIDASE"/>
    <property type="match status" value="1"/>
</dbReference>
<evidence type="ECO:0000256" key="5">
    <source>
        <dbReference type="RuleBase" id="RU365015"/>
    </source>
</evidence>
<comment type="similarity">
    <text evidence="1 4">Belongs to the glycosyl hydrolase 32 family.</text>
</comment>
<keyword evidence="3 4" id="KW-0326">Glycosidase</keyword>
<evidence type="ECO:0000313" key="8">
    <source>
        <dbReference type="EMBL" id="QOY33511.1"/>
    </source>
</evidence>
<dbReference type="GO" id="GO:0005737">
    <property type="term" value="C:cytoplasm"/>
    <property type="evidence" value="ECO:0007669"/>
    <property type="project" value="UniProtKB-SubCell"/>
</dbReference>
<keyword evidence="5" id="KW-0963">Cytoplasm</keyword>
<dbReference type="AlphaFoldDB" id="A0A7U1Y054"/>
<dbReference type="GO" id="GO:0004564">
    <property type="term" value="F:beta-fructofuranosidase activity"/>
    <property type="evidence" value="ECO:0007669"/>
    <property type="project" value="UniProtKB-EC"/>
</dbReference>
<proteinExistence type="inferred from homology"/>
<dbReference type="InterPro" id="IPR013320">
    <property type="entry name" value="ConA-like_dom_sf"/>
</dbReference>
<keyword evidence="2 4" id="KW-0378">Hydrolase</keyword>
<accession>A0A7U1Y054</accession>
<comment type="subcellular location">
    <subcellularLocation>
        <location evidence="5">Cytoplasm</location>
    </subcellularLocation>
</comment>
<evidence type="ECO:0000256" key="3">
    <source>
        <dbReference type="ARBA" id="ARBA00023295"/>
    </source>
</evidence>
<dbReference type="InterPro" id="IPR013148">
    <property type="entry name" value="Glyco_hydro_32_N"/>
</dbReference>
<evidence type="ECO:0000259" key="6">
    <source>
        <dbReference type="Pfam" id="PF00251"/>
    </source>
</evidence>
<name>A0A7U1Y054_ECOLX</name>
<protein>
    <recommendedName>
        <fullName evidence="4">Sucrose-6-phosphate hydrolase</fullName>
        <ecNumber evidence="4">3.2.1.26</ecNumber>
    </recommendedName>
    <alternativeName>
        <fullName evidence="5">Invertase</fullName>
    </alternativeName>
</protein>
<dbReference type="GO" id="GO:0005985">
    <property type="term" value="P:sucrose metabolic process"/>
    <property type="evidence" value="ECO:0007669"/>
    <property type="project" value="UniProtKB-UniPathway"/>
</dbReference>
<evidence type="ECO:0000256" key="4">
    <source>
        <dbReference type="RuleBase" id="RU362110"/>
    </source>
</evidence>
<evidence type="ECO:0000259" key="7">
    <source>
        <dbReference type="Pfam" id="PF08244"/>
    </source>
</evidence>
<dbReference type="InterPro" id="IPR001362">
    <property type="entry name" value="Glyco_hydro_32"/>
</dbReference>
<dbReference type="Proteomes" id="UP000581425">
    <property type="component" value="Chromosome"/>
</dbReference>
<dbReference type="EMBL" id="CP063369">
    <property type="protein sequence ID" value="QOY33511.1"/>
    <property type="molecule type" value="Genomic_DNA"/>
</dbReference>
<dbReference type="SMART" id="SM00640">
    <property type="entry name" value="Glyco_32"/>
    <property type="match status" value="1"/>
</dbReference>
<dbReference type="Gene3D" id="2.60.120.560">
    <property type="entry name" value="Exo-inulinase, domain 1"/>
    <property type="match status" value="1"/>
</dbReference>
<evidence type="ECO:0000256" key="2">
    <source>
        <dbReference type="ARBA" id="ARBA00022801"/>
    </source>
</evidence>
<comment type="function">
    <text evidence="5">Enables the bacterium to metabolize sucrose as a sole carbon source.</text>
</comment>
<evidence type="ECO:0000256" key="1">
    <source>
        <dbReference type="ARBA" id="ARBA00009902"/>
    </source>
</evidence>
<gene>
    <name evidence="8" type="ORF">FOI11_021265</name>
</gene>
<organism evidence="8 9">
    <name type="scientific">Escherichia coli</name>
    <dbReference type="NCBI Taxonomy" id="562"/>
    <lineage>
        <taxon>Bacteria</taxon>
        <taxon>Pseudomonadati</taxon>
        <taxon>Pseudomonadota</taxon>
        <taxon>Gammaproteobacteria</taxon>
        <taxon>Enterobacterales</taxon>
        <taxon>Enterobacteriaceae</taxon>
        <taxon>Escherichia</taxon>
    </lineage>
</organism>
<sequence length="477" mass="54207">MMKQRLALAQSALEKLCARRGNAWYPIFHLAPPAGWMNDPNGLIYFNGRYHAFFQHHPASAYQGPMHWGHATSTDMLHWQHEPIALAPGDKYDRDGCFSGSAVDDDGVLSLIYTGHICLDDRGNDSIIREVQCLATSHDGIHFEKQGCVLTPPEGIMHFRDPKVWHEDGSWWMVIGARDASDNGQVLLYRGTSLRDWHLEHVLAHSAAGKSYMWECPDFFRCGNFHWLMFSPQGMPPSGYRFRNLFQSGVLAGSWKPGSVFALKGGFEELDYGHDFYAPQSMLAEDGRRIIMAWMNMWDSPVPTRSEAWAGCLTLPREVFERDGRLCQRPVREVESLRKKCQPLSPVRLQGLQLLTENVQAAELLVTWHTVDSHAEHYGVRLGDGLRLYVDNQAGRLVLWRYYPEEGLDGYRSVELPDTEYLTLRIFLDRSSVEVFVNDGEATLSSRIYPQADSRQLSLYAAHGDAILTDGTLWMLT</sequence>
<reference evidence="8 9" key="1">
    <citation type="submission" date="2020-10" db="EMBL/GenBank/DDBJ databases">
        <title>Analysis of Genomes of Bacterial Isolates from Lameness Outbreaks in Broilers.</title>
        <authorList>
            <person name="Rhoads D."/>
            <person name="Ekesi N.S."/>
        </authorList>
    </citation>
    <scope>NUCLEOTIDE SEQUENCE [LARGE SCALE GENOMIC DNA]</scope>
    <source>
        <strain evidence="8 9">1409</strain>
    </source>
</reference>
<dbReference type="SUPFAM" id="SSF75005">
    <property type="entry name" value="Arabinanase/levansucrase/invertase"/>
    <property type="match status" value="1"/>
</dbReference>
<dbReference type="UniPathway" id="UPA00238"/>
<dbReference type="EC" id="3.2.1.26" evidence="4"/>
<dbReference type="Gene3D" id="2.115.10.20">
    <property type="entry name" value="Glycosyl hydrolase domain, family 43"/>
    <property type="match status" value="1"/>
</dbReference>
<dbReference type="SUPFAM" id="SSF49899">
    <property type="entry name" value="Concanavalin A-like lectins/glucanases"/>
    <property type="match status" value="1"/>
</dbReference>
<dbReference type="PROSITE" id="PS00609">
    <property type="entry name" value="GLYCOSYL_HYDROL_F32"/>
    <property type="match status" value="1"/>
</dbReference>
<dbReference type="Pfam" id="PF08244">
    <property type="entry name" value="Glyco_hydro_32C"/>
    <property type="match status" value="1"/>
</dbReference>
<feature type="domain" description="Glycosyl hydrolase family 32 C-terminal" evidence="7">
    <location>
        <begin position="333"/>
        <end position="474"/>
    </location>
</feature>
<dbReference type="InterPro" id="IPR006232">
    <property type="entry name" value="Suc6P_hydrolase"/>
</dbReference>
<dbReference type="CDD" id="cd08996">
    <property type="entry name" value="GH32_FFase"/>
    <property type="match status" value="1"/>
</dbReference>
<comment type="pathway">
    <text evidence="5">Glycan biosynthesis; sucrose metabolism.</text>
</comment>
<dbReference type="PANTHER" id="PTHR43101">
    <property type="entry name" value="BETA-FRUCTOSIDASE"/>
    <property type="match status" value="1"/>
</dbReference>
<dbReference type="InterPro" id="IPR018053">
    <property type="entry name" value="Glyco_hydro_32_AS"/>
</dbReference>
<dbReference type="InterPro" id="IPR023296">
    <property type="entry name" value="Glyco_hydro_beta-prop_sf"/>
</dbReference>
<dbReference type="InterPro" id="IPR013189">
    <property type="entry name" value="Glyco_hydro_32_C"/>
</dbReference>
<keyword evidence="5" id="KW-0119">Carbohydrate metabolism</keyword>
<dbReference type="InterPro" id="IPR051214">
    <property type="entry name" value="GH32_Enzymes"/>
</dbReference>